<dbReference type="Proteomes" id="UP000751190">
    <property type="component" value="Unassembled WGS sequence"/>
</dbReference>
<evidence type="ECO:0000313" key="2">
    <source>
        <dbReference type="EMBL" id="KAG8467841.1"/>
    </source>
</evidence>
<protein>
    <recommendedName>
        <fullName evidence="4">Multifunctional methyltransferase subunit TRM112-like protein</fullName>
    </recommendedName>
</protein>
<comment type="caution">
    <text evidence="2">The sequence shown here is derived from an EMBL/GenBank/DDBJ whole genome shotgun (WGS) entry which is preliminary data.</text>
</comment>
<dbReference type="CDD" id="cd21089">
    <property type="entry name" value="Trm112-like"/>
    <property type="match status" value="1"/>
</dbReference>
<dbReference type="OMA" id="NMLTSKC"/>
<dbReference type="GO" id="GO:0070476">
    <property type="term" value="P:rRNA (guanine-N7)-methylation"/>
    <property type="evidence" value="ECO:0007669"/>
    <property type="project" value="TreeGrafter"/>
</dbReference>
<dbReference type="PANTHER" id="PTHR12773">
    <property type="entry name" value="UPF0315 PROTEIN-RELATED"/>
    <property type="match status" value="1"/>
</dbReference>
<dbReference type="GO" id="GO:0030488">
    <property type="term" value="P:tRNA methylation"/>
    <property type="evidence" value="ECO:0007669"/>
    <property type="project" value="TreeGrafter"/>
</dbReference>
<evidence type="ECO:0000313" key="3">
    <source>
        <dbReference type="Proteomes" id="UP000751190"/>
    </source>
</evidence>
<dbReference type="PANTHER" id="PTHR12773:SF0">
    <property type="entry name" value="MULTIFUNCTIONAL METHYLTRANSFERASE SUBUNIT TRM112-LIKE PROTEIN"/>
    <property type="match status" value="1"/>
</dbReference>
<sequence length="115" mass="12595">MKLLTHNMLTSPGNARGFPLKIEGATVEEVETDFNAEFISRMVAKLEWDALLGALQQLGVAHQLPSAVPDKYAEDEAFLKALHHVLVEVEVMEGELVCPETAKRFPVKGGIPSLI</sequence>
<dbReference type="OrthoDB" id="2187549at2759"/>
<organism evidence="2 3">
    <name type="scientific">Diacronema lutheri</name>
    <name type="common">Unicellular marine alga</name>
    <name type="synonym">Monochrysis lutheri</name>
    <dbReference type="NCBI Taxonomy" id="2081491"/>
    <lineage>
        <taxon>Eukaryota</taxon>
        <taxon>Haptista</taxon>
        <taxon>Haptophyta</taxon>
        <taxon>Pavlovophyceae</taxon>
        <taxon>Pavlovales</taxon>
        <taxon>Pavlovaceae</taxon>
        <taxon>Diacronema</taxon>
    </lineage>
</organism>
<proteinExistence type="inferred from homology"/>
<accession>A0A8J6CE69</accession>
<dbReference type="Pfam" id="PF03966">
    <property type="entry name" value="Trm112p"/>
    <property type="match status" value="1"/>
</dbReference>
<reference evidence="2" key="1">
    <citation type="submission" date="2021-05" db="EMBL/GenBank/DDBJ databases">
        <title>The genome of the haptophyte Pavlova lutheri (Diacronema luteri, Pavlovales) - a model for lipid biosynthesis in eukaryotic algae.</title>
        <authorList>
            <person name="Hulatt C.J."/>
            <person name="Posewitz M.C."/>
        </authorList>
    </citation>
    <scope>NUCLEOTIDE SEQUENCE</scope>
    <source>
        <strain evidence="2">NIVA-4/92</strain>
    </source>
</reference>
<dbReference type="InterPro" id="IPR005651">
    <property type="entry name" value="Trm112-like"/>
</dbReference>
<dbReference type="EMBL" id="JAGTXO010000005">
    <property type="protein sequence ID" value="KAG8467841.1"/>
    <property type="molecule type" value="Genomic_DNA"/>
</dbReference>
<dbReference type="AlphaFoldDB" id="A0A8J6CE69"/>
<dbReference type="Gene3D" id="2.20.25.10">
    <property type="match status" value="1"/>
</dbReference>
<dbReference type="GO" id="GO:0046982">
    <property type="term" value="F:protein heterodimerization activity"/>
    <property type="evidence" value="ECO:0007669"/>
    <property type="project" value="InterPro"/>
</dbReference>
<evidence type="ECO:0008006" key="4">
    <source>
        <dbReference type="Google" id="ProtNLM"/>
    </source>
</evidence>
<name>A0A8J6CE69_DIALT</name>
<keyword evidence="3" id="KW-1185">Reference proteome</keyword>
<comment type="similarity">
    <text evidence="1">Belongs to the TRM112 family.</text>
</comment>
<evidence type="ECO:0000256" key="1">
    <source>
        <dbReference type="ARBA" id="ARBA00007980"/>
    </source>
</evidence>
<gene>
    <name evidence="2" type="ORF">KFE25_006893</name>
</gene>
<dbReference type="InterPro" id="IPR039127">
    <property type="entry name" value="Trm112"/>
</dbReference>